<accession>A0A2S8GRC1</accession>
<sequence>MPLLPKSLILVYLFALLVAPGVVAAQETTPSRSEPRRIEGYRGIWFDLGQRSEFGSKYSGGLGTYTAKHHPLAVYAPAAEKTFFVYGGTTQKDERHLLAMVSYYDHRTNQVPQPVVVHDKDGVDDPHDNPSIQIDEKGHLWVFVSGRGRKRPGFIYRSQKPYDIESFQRVAEREFTYPQPWWIDDTGFLFLFTKYTHGRELYWSVSNAEGESWSEDQKLAGMGGHYQVSNQQNGRVITAFNMHPGGNVDLRTNLYFLQTADNGQTWTTAAGEKVETPLTVPQNRALVHDYRSEGRLVYMKDIGFDADGNPVVLYLTSSHHQPGPGGDPRTWNLAHWTGSEWAIHEITHSTHNYDMGSLYIEEDGTWRIIGPTQPGPQQHGTGGEIAVWISEDQGKNWEKTRSVTQNSTQNHGYVRRPKNAHEDFYGFWADGNPDEISKSHLYFTNQSGDQVWRLPYDMEEAFATPEMVGGER</sequence>
<dbReference type="EMBL" id="PUHZ01000006">
    <property type="protein sequence ID" value="PQO46979.1"/>
    <property type="molecule type" value="Genomic_DNA"/>
</dbReference>
<dbReference type="InterPro" id="IPR036278">
    <property type="entry name" value="Sialidase_sf"/>
</dbReference>
<organism evidence="2 3">
    <name type="scientific">Blastopirellula marina</name>
    <dbReference type="NCBI Taxonomy" id="124"/>
    <lineage>
        <taxon>Bacteria</taxon>
        <taxon>Pseudomonadati</taxon>
        <taxon>Planctomycetota</taxon>
        <taxon>Planctomycetia</taxon>
        <taxon>Pirellulales</taxon>
        <taxon>Pirellulaceae</taxon>
        <taxon>Blastopirellula</taxon>
    </lineage>
</organism>
<comment type="caution">
    <text evidence="2">The sequence shown here is derived from an EMBL/GenBank/DDBJ whole genome shotgun (WGS) entry which is preliminary data.</text>
</comment>
<dbReference type="Gene3D" id="2.120.10.10">
    <property type="match status" value="1"/>
</dbReference>
<dbReference type="CDD" id="cd15482">
    <property type="entry name" value="Sialidase_non-viral"/>
    <property type="match status" value="1"/>
</dbReference>
<dbReference type="Proteomes" id="UP000237819">
    <property type="component" value="Unassembled WGS sequence"/>
</dbReference>
<name>A0A2S8GRC1_9BACT</name>
<dbReference type="RefSeq" id="WP_105334429.1">
    <property type="nucleotide sequence ID" value="NZ_PUHZ01000006.1"/>
</dbReference>
<dbReference type="AlphaFoldDB" id="A0A2S8GRC1"/>
<keyword evidence="1" id="KW-0732">Signal</keyword>
<evidence type="ECO:0008006" key="4">
    <source>
        <dbReference type="Google" id="ProtNLM"/>
    </source>
</evidence>
<dbReference type="Pfam" id="PF15892">
    <property type="entry name" value="BNR_4"/>
    <property type="match status" value="1"/>
</dbReference>
<protein>
    <recommendedName>
        <fullName evidence="4">Sialidase domain-containing protein</fullName>
    </recommendedName>
</protein>
<evidence type="ECO:0000256" key="1">
    <source>
        <dbReference type="SAM" id="SignalP"/>
    </source>
</evidence>
<evidence type="ECO:0000313" key="3">
    <source>
        <dbReference type="Proteomes" id="UP000237819"/>
    </source>
</evidence>
<dbReference type="OrthoDB" id="248306at2"/>
<reference evidence="2 3" key="1">
    <citation type="submission" date="2018-02" db="EMBL/GenBank/DDBJ databases">
        <title>Comparative genomes isolates from brazilian mangrove.</title>
        <authorList>
            <person name="Araujo J.E."/>
            <person name="Taketani R.G."/>
            <person name="Silva M.C.P."/>
            <person name="Loureco M.V."/>
            <person name="Andreote F.D."/>
        </authorList>
    </citation>
    <scope>NUCLEOTIDE SEQUENCE [LARGE SCALE GENOMIC DNA]</scope>
    <source>
        <strain evidence="2 3">Nap-Phe MGV</strain>
    </source>
</reference>
<proteinExistence type="predicted"/>
<feature type="signal peptide" evidence="1">
    <location>
        <begin position="1"/>
        <end position="24"/>
    </location>
</feature>
<feature type="chain" id="PRO_5015641815" description="Sialidase domain-containing protein" evidence="1">
    <location>
        <begin position="25"/>
        <end position="472"/>
    </location>
</feature>
<dbReference type="SUPFAM" id="SSF50939">
    <property type="entry name" value="Sialidases"/>
    <property type="match status" value="1"/>
</dbReference>
<gene>
    <name evidence="2" type="ORF">C5Y93_05640</name>
</gene>
<evidence type="ECO:0000313" key="2">
    <source>
        <dbReference type="EMBL" id="PQO46979.1"/>
    </source>
</evidence>